<dbReference type="GO" id="GO:0005737">
    <property type="term" value="C:cytoplasm"/>
    <property type="evidence" value="ECO:0007669"/>
    <property type="project" value="UniProtKB-SubCell"/>
</dbReference>
<dbReference type="GO" id="GO:0034472">
    <property type="term" value="P:snRNA 3'-end processing"/>
    <property type="evidence" value="ECO:0007669"/>
    <property type="project" value="TreeGrafter"/>
</dbReference>
<dbReference type="SUPFAM" id="SSF48371">
    <property type="entry name" value="ARM repeat"/>
    <property type="match status" value="1"/>
</dbReference>
<evidence type="ECO:0000256" key="1">
    <source>
        <dbReference type="ARBA" id="ARBA00004123"/>
    </source>
</evidence>
<comment type="similarity">
    <text evidence="3">Belongs to the Integrator subunit 7 family.</text>
</comment>
<keyword evidence="5" id="KW-0963">Cytoplasm</keyword>
<evidence type="ECO:0000256" key="3">
    <source>
        <dbReference type="ARBA" id="ARBA00008565"/>
    </source>
</evidence>
<evidence type="ECO:0000259" key="8">
    <source>
        <dbReference type="Pfam" id="PF22965"/>
    </source>
</evidence>
<dbReference type="Proteomes" id="UP001151699">
    <property type="component" value="Unassembled WGS sequence"/>
</dbReference>
<evidence type="ECO:0000256" key="2">
    <source>
        <dbReference type="ARBA" id="ARBA00004496"/>
    </source>
</evidence>
<dbReference type="InterPro" id="IPR056516">
    <property type="entry name" value="INTS7_N"/>
</dbReference>
<comment type="caution">
    <text evidence="11">The sequence shown here is derived from an EMBL/GenBank/DDBJ whole genome shotgun (WGS) entry which is preliminary data.</text>
</comment>
<evidence type="ECO:0000256" key="5">
    <source>
        <dbReference type="ARBA" id="ARBA00022490"/>
    </source>
</evidence>
<keyword evidence="12" id="KW-1185">Reference proteome</keyword>
<dbReference type="PANTHER" id="PTHR13322">
    <property type="entry name" value="C1ORF73 PROTEIN"/>
    <property type="match status" value="1"/>
</dbReference>
<protein>
    <recommendedName>
        <fullName evidence="4">Integrator complex subunit 7</fullName>
    </recommendedName>
</protein>
<dbReference type="Pfam" id="PF24436">
    <property type="entry name" value="INTS7_N"/>
    <property type="match status" value="1"/>
</dbReference>
<feature type="domain" description="Integrator complex subunit 7 helical bundle" evidence="10">
    <location>
        <begin position="563"/>
        <end position="762"/>
    </location>
</feature>
<evidence type="ECO:0000259" key="9">
    <source>
        <dbReference type="Pfam" id="PF24436"/>
    </source>
</evidence>
<dbReference type="InterPro" id="IPR033060">
    <property type="entry name" value="INTS7"/>
</dbReference>
<sequence length="1001" mass="112143">MSNSNLGGTRINSFNENFLNECDQDANSVLTELDKGLRSSKIGEQCEAIVRFPKLFEKYPFPILINSSFLKLAEFFRYGSNLLRLWVLRVCQQSEKHLEKILNVDEFVKRIFTVIHTNDPIARALALRTLGAVAGVIPEKQQVHHAIRRALDSHDTVEVEAAIHSSVLFAAQSKTFAISMCSKVASMIESLQTPIGMKLQLIPVLRHMHHDANTAALVKTLCVNLLPKYPSENFVVVILDSLTQLSCATLIDIPDQVNLLLSFLQDPRKRVRYQILRSMLSLAQKGAHLWPKGALRNLISKAMTCNDLGNEQSLVLSVVLTLTDCPVTCNALLNEEQSLLVELCSNCLVLEHHTAASQALGILTSLVSYCYTEKISPPPDIYMEQINLHLESLIYSSLINEKLTNELRQYLKCGIRLSEKNFEFAEEFVELIGGILTDEFIYPTKHSILMCETLGALCSQFCNKKYSAPPANTSPDMMVVEEPNNPFQQLLPNLLRKLEAIVDNNFDKDEVRLVEILSAVCLQSMLGHFMPQNVIDVFDKVARVTSYWTQYRIARSASRYGQHYFASRLYHNLSTHVSVEKLHFFLSALAQISKAECILIHGHTYETLLHNYAAIDVSFQTMSPIQPMIISERLERAVELYWKALATLKASSSPSHPLTFQSEFVRLRATFLDTLFNLVIIKNTQSITPPPAIAQTLAQKDQLQKFGHVTNQLRNAVKLIKSCEDMYSKLYKSAFDADPCTLEYLEITQHICGILGQSIETICFVQPSDPPNIPIEGSYPETKYLINCCKKVKKELSHLPAEQGNLKTITSKHTDVIMNQIEILIRSPVCMPRFFFQVLQNTSIKLSISPQPRTAGDPVVVQPGSSLVVKVEGVIQHYGRTPSLFRSIEAIQLTLTSQLMTAKNNEFKSANDTITLTQTVKPHRDFLTGSFLLPLNNMQSTGQFGAPVAVGGQWQVTLEACGVIDGNSQLWTTGPKSTLLIRVPDDPSKQSSSSSAPIRRF</sequence>
<dbReference type="InterPro" id="IPR056517">
    <property type="entry name" value="INTS7_HB"/>
</dbReference>
<evidence type="ECO:0000259" key="10">
    <source>
        <dbReference type="Pfam" id="PF24437"/>
    </source>
</evidence>
<dbReference type="AlphaFoldDB" id="A0A9Q0RU69"/>
<dbReference type="OrthoDB" id="1921953at2759"/>
<dbReference type="GO" id="GO:0032039">
    <property type="term" value="C:integrator complex"/>
    <property type="evidence" value="ECO:0007669"/>
    <property type="project" value="InterPro"/>
</dbReference>
<evidence type="ECO:0000256" key="7">
    <source>
        <dbReference type="SAM" id="MobiDB-lite"/>
    </source>
</evidence>
<dbReference type="Pfam" id="PF22965">
    <property type="entry name" value="INTS7_C"/>
    <property type="match status" value="1"/>
</dbReference>
<name>A0A9Q0RU69_9DIPT</name>
<dbReference type="Pfam" id="PF24437">
    <property type="entry name" value="INTS7_HB"/>
    <property type="match status" value="1"/>
</dbReference>
<dbReference type="PANTHER" id="PTHR13322:SF2">
    <property type="entry name" value="INTEGRATOR COMPLEX SUBUNIT 7"/>
    <property type="match status" value="1"/>
</dbReference>
<evidence type="ECO:0000256" key="6">
    <source>
        <dbReference type="ARBA" id="ARBA00023242"/>
    </source>
</evidence>
<organism evidence="11 12">
    <name type="scientific">Pseudolycoriella hygida</name>
    <dbReference type="NCBI Taxonomy" id="35572"/>
    <lineage>
        <taxon>Eukaryota</taxon>
        <taxon>Metazoa</taxon>
        <taxon>Ecdysozoa</taxon>
        <taxon>Arthropoda</taxon>
        <taxon>Hexapoda</taxon>
        <taxon>Insecta</taxon>
        <taxon>Pterygota</taxon>
        <taxon>Neoptera</taxon>
        <taxon>Endopterygota</taxon>
        <taxon>Diptera</taxon>
        <taxon>Nematocera</taxon>
        <taxon>Sciaroidea</taxon>
        <taxon>Sciaridae</taxon>
        <taxon>Pseudolycoriella</taxon>
    </lineage>
</organism>
<keyword evidence="6" id="KW-0539">Nucleus</keyword>
<feature type="domain" description="Integrator complex subunit 7 N-terminal" evidence="9">
    <location>
        <begin position="30"/>
        <end position="562"/>
    </location>
</feature>
<feature type="region of interest" description="Disordered" evidence="7">
    <location>
        <begin position="981"/>
        <end position="1001"/>
    </location>
</feature>
<gene>
    <name evidence="11" type="primary">defl</name>
    <name evidence="11" type="ORF">Bhyg_16966</name>
</gene>
<dbReference type="InterPro" id="IPR016024">
    <property type="entry name" value="ARM-type_fold"/>
</dbReference>
<feature type="domain" description="Integrator complex subunit 7 C-terminal" evidence="8">
    <location>
        <begin position="845"/>
        <end position="971"/>
    </location>
</feature>
<proteinExistence type="inferred from homology"/>
<reference evidence="11" key="1">
    <citation type="submission" date="2022-07" db="EMBL/GenBank/DDBJ databases">
        <authorList>
            <person name="Trinca V."/>
            <person name="Uliana J.V.C."/>
            <person name="Torres T.T."/>
            <person name="Ward R.J."/>
            <person name="Monesi N."/>
        </authorList>
    </citation>
    <scope>NUCLEOTIDE SEQUENCE</scope>
    <source>
        <strain evidence="11">HSMRA1968</strain>
        <tissue evidence="11">Whole embryos</tissue>
    </source>
</reference>
<evidence type="ECO:0000256" key="4">
    <source>
        <dbReference type="ARBA" id="ARBA00015336"/>
    </source>
</evidence>
<dbReference type="InterPro" id="IPR054519">
    <property type="entry name" value="INTS7_C"/>
</dbReference>
<comment type="subcellular location">
    <subcellularLocation>
        <location evidence="2">Cytoplasm</location>
    </subcellularLocation>
    <subcellularLocation>
        <location evidence="1">Nucleus</location>
    </subcellularLocation>
</comment>
<dbReference type="EMBL" id="WJQU01003440">
    <property type="protein sequence ID" value="KAJ6624809.1"/>
    <property type="molecule type" value="Genomic_DNA"/>
</dbReference>
<evidence type="ECO:0000313" key="11">
    <source>
        <dbReference type="EMBL" id="KAJ6624809.1"/>
    </source>
</evidence>
<evidence type="ECO:0000313" key="12">
    <source>
        <dbReference type="Proteomes" id="UP001151699"/>
    </source>
</evidence>
<accession>A0A9Q0RU69</accession>